<evidence type="ECO:0000313" key="2">
    <source>
        <dbReference type="Proteomes" id="UP001179952"/>
    </source>
</evidence>
<gene>
    <name evidence="1" type="ORF">QJS04_geneDACA024841</name>
</gene>
<protein>
    <submittedName>
        <fullName evidence="1">Uncharacterized protein</fullName>
    </submittedName>
</protein>
<proteinExistence type="predicted"/>
<comment type="caution">
    <text evidence="1">The sequence shown here is derived from an EMBL/GenBank/DDBJ whole genome shotgun (WGS) entry which is preliminary data.</text>
</comment>
<accession>A0AAV8ZXY9</accession>
<reference evidence="1" key="1">
    <citation type="journal article" date="2023" name="Nat. Commun.">
        <title>Diploid and tetraploid genomes of Acorus and the evolution of monocots.</title>
        <authorList>
            <person name="Ma L."/>
            <person name="Liu K.W."/>
            <person name="Li Z."/>
            <person name="Hsiao Y.Y."/>
            <person name="Qi Y."/>
            <person name="Fu T."/>
            <person name="Tang G.D."/>
            <person name="Zhang D."/>
            <person name="Sun W.H."/>
            <person name="Liu D.K."/>
            <person name="Li Y."/>
            <person name="Chen G.Z."/>
            <person name="Liu X.D."/>
            <person name="Liao X.Y."/>
            <person name="Jiang Y.T."/>
            <person name="Yu X."/>
            <person name="Hao Y."/>
            <person name="Huang J."/>
            <person name="Zhao X.W."/>
            <person name="Ke S."/>
            <person name="Chen Y.Y."/>
            <person name="Wu W.L."/>
            <person name="Hsu J.L."/>
            <person name="Lin Y.F."/>
            <person name="Huang M.D."/>
            <person name="Li C.Y."/>
            <person name="Huang L."/>
            <person name="Wang Z.W."/>
            <person name="Zhao X."/>
            <person name="Zhong W.Y."/>
            <person name="Peng D.H."/>
            <person name="Ahmad S."/>
            <person name="Lan S."/>
            <person name="Zhang J.S."/>
            <person name="Tsai W.C."/>
            <person name="Van de Peer Y."/>
            <person name="Liu Z.J."/>
        </authorList>
    </citation>
    <scope>NUCLEOTIDE SEQUENCE</scope>
    <source>
        <strain evidence="1">SCP</strain>
    </source>
</reference>
<reference evidence="1" key="2">
    <citation type="submission" date="2023-06" db="EMBL/GenBank/DDBJ databases">
        <authorList>
            <person name="Ma L."/>
            <person name="Liu K.-W."/>
            <person name="Li Z."/>
            <person name="Hsiao Y.-Y."/>
            <person name="Qi Y."/>
            <person name="Fu T."/>
            <person name="Tang G."/>
            <person name="Zhang D."/>
            <person name="Sun W.-H."/>
            <person name="Liu D.-K."/>
            <person name="Li Y."/>
            <person name="Chen G.-Z."/>
            <person name="Liu X.-D."/>
            <person name="Liao X.-Y."/>
            <person name="Jiang Y.-T."/>
            <person name="Yu X."/>
            <person name="Hao Y."/>
            <person name="Huang J."/>
            <person name="Zhao X.-W."/>
            <person name="Ke S."/>
            <person name="Chen Y.-Y."/>
            <person name="Wu W.-L."/>
            <person name="Hsu J.-L."/>
            <person name="Lin Y.-F."/>
            <person name="Huang M.-D."/>
            <person name="Li C.-Y."/>
            <person name="Huang L."/>
            <person name="Wang Z.-W."/>
            <person name="Zhao X."/>
            <person name="Zhong W.-Y."/>
            <person name="Peng D.-H."/>
            <person name="Ahmad S."/>
            <person name="Lan S."/>
            <person name="Zhang J.-S."/>
            <person name="Tsai W.-C."/>
            <person name="Van De Peer Y."/>
            <person name="Liu Z.-J."/>
        </authorList>
    </citation>
    <scope>NUCLEOTIDE SEQUENCE</scope>
    <source>
        <strain evidence="1">SCP</strain>
        <tissue evidence="1">Leaves</tissue>
    </source>
</reference>
<dbReference type="Proteomes" id="UP001179952">
    <property type="component" value="Unassembled WGS sequence"/>
</dbReference>
<name>A0AAV8ZXY9_ACOGR</name>
<dbReference type="EMBL" id="JAUJYN010000050">
    <property type="protein sequence ID" value="KAK1257294.1"/>
    <property type="molecule type" value="Genomic_DNA"/>
</dbReference>
<dbReference type="AlphaFoldDB" id="A0AAV8ZXY9"/>
<organism evidence="1 2">
    <name type="scientific">Acorus gramineus</name>
    <name type="common">Dwarf sweet flag</name>
    <dbReference type="NCBI Taxonomy" id="55184"/>
    <lineage>
        <taxon>Eukaryota</taxon>
        <taxon>Viridiplantae</taxon>
        <taxon>Streptophyta</taxon>
        <taxon>Embryophyta</taxon>
        <taxon>Tracheophyta</taxon>
        <taxon>Spermatophyta</taxon>
        <taxon>Magnoliopsida</taxon>
        <taxon>Liliopsida</taxon>
        <taxon>Acoraceae</taxon>
        <taxon>Acorus</taxon>
    </lineage>
</organism>
<sequence length="69" mass="8044">MMFWKERERESRKDRNGRADRCGFSLSAIQAAKESRYDKEAVIKFFRMPLMSCTIELASCHAFAFSTTV</sequence>
<evidence type="ECO:0000313" key="1">
    <source>
        <dbReference type="EMBL" id="KAK1257294.1"/>
    </source>
</evidence>
<keyword evidence="2" id="KW-1185">Reference proteome</keyword>